<dbReference type="Proteomes" id="UP000019024">
    <property type="component" value="Chromosome"/>
</dbReference>
<dbReference type="STRING" id="797299.HALLA_08910"/>
<gene>
    <name evidence="1" type="ORF">HALLA_08910</name>
</gene>
<dbReference type="KEGG" id="hlr:HALLA_08910"/>
<reference evidence="1 2" key="1">
    <citation type="submission" date="2014-01" db="EMBL/GenBank/DDBJ databases">
        <authorList>
            <consortium name="DOE Joint Genome Institute"/>
            <person name="Anderson I."/>
            <person name="Huntemann M."/>
            <person name="Han J."/>
            <person name="Chen A."/>
            <person name="Kyrpides N."/>
            <person name="Mavromatis K."/>
            <person name="Markowitz V."/>
            <person name="Palaniappan K."/>
            <person name="Ivanova N."/>
            <person name="Schaumberg A."/>
            <person name="Pati A."/>
            <person name="Liolios K."/>
            <person name="Nordberg H.P."/>
            <person name="Cantor M.N."/>
            <person name="Hua S.X."/>
            <person name="Woyke T."/>
        </authorList>
    </citation>
    <scope>NUCLEOTIDE SEQUENCE [LARGE SCALE GENOMIC DNA]</scope>
    <source>
        <strain evidence="1 2">XH-48</strain>
    </source>
</reference>
<dbReference type="AlphaFoldDB" id="W0JJQ5"/>
<keyword evidence="2" id="KW-1185">Reference proteome</keyword>
<dbReference type="EMBL" id="CP007055">
    <property type="protein sequence ID" value="AHF98970.1"/>
    <property type="molecule type" value="Genomic_DNA"/>
</dbReference>
<name>W0JJQ5_9EURY</name>
<protein>
    <recommendedName>
        <fullName evidence="3">Small CPxCG-related zinc finger protein</fullName>
    </recommendedName>
</protein>
<evidence type="ECO:0008006" key="3">
    <source>
        <dbReference type="Google" id="ProtNLM"/>
    </source>
</evidence>
<accession>W0JJQ5</accession>
<organism evidence="1 2">
    <name type="scientific">Halostagnicola larsenii XH-48</name>
    <dbReference type="NCBI Taxonomy" id="797299"/>
    <lineage>
        <taxon>Archaea</taxon>
        <taxon>Methanobacteriati</taxon>
        <taxon>Methanobacteriota</taxon>
        <taxon>Stenosarchaea group</taxon>
        <taxon>Halobacteria</taxon>
        <taxon>Halobacteriales</taxon>
        <taxon>Natrialbaceae</taxon>
        <taxon>Halostagnicola</taxon>
    </lineage>
</organism>
<evidence type="ECO:0000313" key="2">
    <source>
        <dbReference type="Proteomes" id="UP000019024"/>
    </source>
</evidence>
<evidence type="ECO:0000313" key="1">
    <source>
        <dbReference type="EMBL" id="AHF98970.1"/>
    </source>
</evidence>
<proteinExistence type="predicted"/>
<dbReference type="HOGENOM" id="CLU_202925_2_1_2"/>
<sequence>MRDVLKTVLFQRSNSTVVDECRRCGTTVGSTASDCPECDCEEIVSYTIQ</sequence>